<sequence length="63" mass="7664">MSDFRFLDYLFVVFQELCFVCCLCLSSCLFRVCINSCCSLQNIHQFFLYIYYLLMIRYMITPE</sequence>
<evidence type="ECO:0000256" key="1">
    <source>
        <dbReference type="SAM" id="Phobius"/>
    </source>
</evidence>
<keyword evidence="1" id="KW-0812">Transmembrane</keyword>
<dbReference type="AlphaFoldDB" id="A0AA38PV56"/>
<protein>
    <submittedName>
        <fullName evidence="2">Uncharacterized protein</fullName>
    </submittedName>
</protein>
<accession>A0AA38PV56</accession>
<gene>
    <name evidence="2" type="ORF">F5890DRAFT_1530624</name>
</gene>
<feature type="transmembrane region" description="Helical" evidence="1">
    <location>
        <begin position="42"/>
        <end position="60"/>
    </location>
</feature>
<feature type="transmembrane region" description="Helical" evidence="1">
    <location>
        <begin position="6"/>
        <end position="30"/>
    </location>
</feature>
<organism evidence="2 3">
    <name type="scientific">Lentinula detonsa</name>
    <dbReference type="NCBI Taxonomy" id="2804962"/>
    <lineage>
        <taxon>Eukaryota</taxon>
        <taxon>Fungi</taxon>
        <taxon>Dikarya</taxon>
        <taxon>Basidiomycota</taxon>
        <taxon>Agaricomycotina</taxon>
        <taxon>Agaricomycetes</taxon>
        <taxon>Agaricomycetidae</taxon>
        <taxon>Agaricales</taxon>
        <taxon>Marasmiineae</taxon>
        <taxon>Omphalotaceae</taxon>
        <taxon>Lentinula</taxon>
    </lineage>
</organism>
<dbReference type="EMBL" id="MU802069">
    <property type="protein sequence ID" value="KAJ3982279.1"/>
    <property type="molecule type" value="Genomic_DNA"/>
</dbReference>
<keyword evidence="1" id="KW-1133">Transmembrane helix</keyword>
<proteinExistence type="predicted"/>
<keyword evidence="1" id="KW-0472">Membrane</keyword>
<evidence type="ECO:0000313" key="2">
    <source>
        <dbReference type="EMBL" id="KAJ3982279.1"/>
    </source>
</evidence>
<comment type="caution">
    <text evidence="2">The sequence shown here is derived from an EMBL/GenBank/DDBJ whole genome shotgun (WGS) entry which is preliminary data.</text>
</comment>
<reference evidence="2" key="1">
    <citation type="submission" date="2022-08" db="EMBL/GenBank/DDBJ databases">
        <authorList>
            <consortium name="DOE Joint Genome Institute"/>
            <person name="Min B."/>
            <person name="Riley R."/>
            <person name="Sierra-Patev S."/>
            <person name="Naranjo-Ortiz M."/>
            <person name="Looney B."/>
            <person name="Konkel Z."/>
            <person name="Slot J.C."/>
            <person name="Sakamoto Y."/>
            <person name="Steenwyk J.L."/>
            <person name="Rokas A."/>
            <person name="Carro J."/>
            <person name="Camarero S."/>
            <person name="Ferreira P."/>
            <person name="Molpeceres G."/>
            <person name="Ruiz-Duenas F.J."/>
            <person name="Serrano A."/>
            <person name="Henrissat B."/>
            <person name="Drula E."/>
            <person name="Hughes K.W."/>
            <person name="Mata J.L."/>
            <person name="Ishikawa N.K."/>
            <person name="Vargas-Isla R."/>
            <person name="Ushijima S."/>
            <person name="Smith C.A."/>
            <person name="Ahrendt S."/>
            <person name="Andreopoulos W."/>
            <person name="He G."/>
            <person name="Labutti K."/>
            <person name="Lipzen A."/>
            <person name="Ng V."/>
            <person name="Sandor L."/>
            <person name="Barry K."/>
            <person name="Martinez A.T."/>
            <person name="Xiao Y."/>
            <person name="Gibbons J.G."/>
            <person name="Terashima K."/>
            <person name="Hibbett D.S."/>
            <person name="Grigoriev I.V."/>
        </authorList>
    </citation>
    <scope>NUCLEOTIDE SEQUENCE</scope>
    <source>
        <strain evidence="2">TFB7829</strain>
    </source>
</reference>
<name>A0AA38PV56_9AGAR</name>
<dbReference type="Proteomes" id="UP001163850">
    <property type="component" value="Unassembled WGS sequence"/>
</dbReference>
<evidence type="ECO:0000313" key="3">
    <source>
        <dbReference type="Proteomes" id="UP001163850"/>
    </source>
</evidence>